<comment type="caution">
    <text evidence="2">The sequence shown here is derived from an EMBL/GenBank/DDBJ whole genome shotgun (WGS) entry which is preliminary data.</text>
</comment>
<dbReference type="Proteomes" id="UP000193144">
    <property type="component" value="Unassembled WGS sequence"/>
</dbReference>
<name>A0A1Y2A149_9PLEO</name>
<evidence type="ECO:0000313" key="3">
    <source>
        <dbReference type="Proteomes" id="UP000193144"/>
    </source>
</evidence>
<accession>A0A1Y2A149</accession>
<reference evidence="2 3" key="1">
    <citation type="submission" date="2016-07" db="EMBL/GenBank/DDBJ databases">
        <title>Pervasive Adenine N6-methylation of Active Genes in Fungi.</title>
        <authorList>
            <consortium name="DOE Joint Genome Institute"/>
            <person name="Mondo S.J."/>
            <person name="Dannebaum R.O."/>
            <person name="Kuo R.C."/>
            <person name="Labutti K."/>
            <person name="Haridas S."/>
            <person name="Kuo A."/>
            <person name="Salamov A."/>
            <person name="Ahrendt S.R."/>
            <person name="Lipzen A."/>
            <person name="Sullivan W."/>
            <person name="Andreopoulos W.B."/>
            <person name="Clum A."/>
            <person name="Lindquist E."/>
            <person name="Daum C."/>
            <person name="Ramamoorthy G.K."/>
            <person name="Gryganskyi A."/>
            <person name="Culley D."/>
            <person name="Magnuson J.K."/>
            <person name="James T.Y."/>
            <person name="O'Malley M.A."/>
            <person name="Stajich J.E."/>
            <person name="Spatafora J.W."/>
            <person name="Visel A."/>
            <person name="Grigoriev I.V."/>
        </authorList>
    </citation>
    <scope>NUCLEOTIDE SEQUENCE [LARGE SCALE GENOMIC DNA]</scope>
    <source>
        <strain evidence="2 3">CBS 115471</strain>
    </source>
</reference>
<gene>
    <name evidence="2" type="ORF">BCR34DRAFT_597792</name>
</gene>
<protein>
    <submittedName>
        <fullName evidence="2">Uncharacterized protein</fullName>
    </submittedName>
</protein>
<keyword evidence="3" id="KW-1185">Reference proteome</keyword>
<dbReference type="EMBL" id="MCFA01000019">
    <property type="protein sequence ID" value="ORY16232.1"/>
    <property type="molecule type" value="Genomic_DNA"/>
</dbReference>
<dbReference type="AlphaFoldDB" id="A0A1Y2A149"/>
<sequence length="199" mass="21640">MGCLQSHASTRHHPLLVGTLRAGDLESLPARLCGDESLTLIVTLSLVGTFRQEDLDSHSSFNVILFSPFLTRNNPDLSPETLGDGQLGDYAAANAAVDSNAASFGRVEPRRRHDGKAYLTQFSQLEMVTKDHLDNLKKSDHGEALRYLSTPLPTGLTNIVKSGKLGIVTFNLTKVEREDRTVADEAKSRPGATPPESRC</sequence>
<feature type="region of interest" description="Disordered" evidence="1">
    <location>
        <begin position="180"/>
        <end position="199"/>
    </location>
</feature>
<evidence type="ECO:0000313" key="2">
    <source>
        <dbReference type="EMBL" id="ORY16232.1"/>
    </source>
</evidence>
<proteinExistence type="predicted"/>
<organism evidence="2 3">
    <name type="scientific">Clohesyomyces aquaticus</name>
    <dbReference type="NCBI Taxonomy" id="1231657"/>
    <lineage>
        <taxon>Eukaryota</taxon>
        <taxon>Fungi</taxon>
        <taxon>Dikarya</taxon>
        <taxon>Ascomycota</taxon>
        <taxon>Pezizomycotina</taxon>
        <taxon>Dothideomycetes</taxon>
        <taxon>Pleosporomycetidae</taxon>
        <taxon>Pleosporales</taxon>
        <taxon>Lindgomycetaceae</taxon>
        <taxon>Clohesyomyces</taxon>
    </lineage>
</organism>
<evidence type="ECO:0000256" key="1">
    <source>
        <dbReference type="SAM" id="MobiDB-lite"/>
    </source>
</evidence>